<gene>
    <name evidence="1" type="ORF">SAMN05421732_11367</name>
</gene>
<evidence type="ECO:0000313" key="1">
    <source>
        <dbReference type="EMBL" id="SDC79200.1"/>
    </source>
</evidence>
<organism evidence="1 2">
    <name type="scientific">Acinetobacter kookii</name>
    <dbReference type="NCBI Taxonomy" id="1226327"/>
    <lineage>
        <taxon>Bacteria</taxon>
        <taxon>Pseudomonadati</taxon>
        <taxon>Pseudomonadota</taxon>
        <taxon>Gammaproteobacteria</taxon>
        <taxon>Moraxellales</taxon>
        <taxon>Moraxellaceae</taxon>
        <taxon>Acinetobacter</taxon>
    </lineage>
</organism>
<sequence>MMTIKRRFIAGAKCPKCEALDRVVMLTSGDDEWIECIDCGYSENRPTHVDEPQMPEQPDEIGVIQFKPRQPK</sequence>
<keyword evidence="2" id="KW-1185">Reference proteome</keyword>
<dbReference type="InterPro" id="IPR012658">
    <property type="entry name" value="YheV"/>
</dbReference>
<proteinExistence type="predicted"/>
<dbReference type="OrthoDB" id="5881059at2"/>
<name>A0A1G6PG49_9GAMM</name>
<dbReference type="STRING" id="1226327.SAMN05421732_11367"/>
<evidence type="ECO:0008006" key="3">
    <source>
        <dbReference type="Google" id="ProtNLM"/>
    </source>
</evidence>
<evidence type="ECO:0000313" key="2">
    <source>
        <dbReference type="Proteomes" id="UP000243468"/>
    </source>
</evidence>
<dbReference type="AlphaFoldDB" id="A0A1G6PG49"/>
<dbReference type="Pfam" id="PF09526">
    <property type="entry name" value="DUF2387"/>
    <property type="match status" value="1"/>
</dbReference>
<reference evidence="2" key="1">
    <citation type="submission" date="2016-09" db="EMBL/GenBank/DDBJ databases">
        <authorList>
            <person name="Varghese N."/>
            <person name="Submissions S."/>
        </authorList>
    </citation>
    <scope>NUCLEOTIDE SEQUENCE [LARGE SCALE GENOMIC DNA]</scope>
    <source>
        <strain evidence="2">ANC 4667</strain>
    </source>
</reference>
<accession>A0A1G6PG49</accession>
<dbReference type="NCBIfam" id="TIGR02443">
    <property type="entry name" value="YheV family putative zinc ribbon protein"/>
    <property type="match status" value="1"/>
</dbReference>
<dbReference type="Proteomes" id="UP000243468">
    <property type="component" value="Unassembled WGS sequence"/>
</dbReference>
<protein>
    <recommendedName>
        <fullName evidence="3">Metal-binding protein</fullName>
    </recommendedName>
</protein>
<dbReference type="EMBL" id="FMYO01000013">
    <property type="protein sequence ID" value="SDC79200.1"/>
    <property type="molecule type" value="Genomic_DNA"/>
</dbReference>